<dbReference type="PANTHER" id="PTHR15549:SF30">
    <property type="entry name" value="MID2 DOMAIN-CONTAINING PROTEIN"/>
    <property type="match status" value="1"/>
</dbReference>
<evidence type="ECO:0000256" key="2">
    <source>
        <dbReference type="ARBA" id="ARBA00022692"/>
    </source>
</evidence>
<dbReference type="EMBL" id="KE720872">
    <property type="protein sequence ID" value="ERF74581.1"/>
    <property type="molecule type" value="Genomic_DNA"/>
</dbReference>
<accession>U1GRH2</accession>
<dbReference type="GO" id="GO:0016020">
    <property type="term" value="C:membrane"/>
    <property type="evidence" value="ECO:0007669"/>
    <property type="project" value="UniProtKB-SubCell"/>
</dbReference>
<evidence type="ECO:0000256" key="3">
    <source>
        <dbReference type="ARBA" id="ARBA00022989"/>
    </source>
</evidence>
<feature type="compositionally biased region" description="Low complexity" evidence="5">
    <location>
        <begin position="159"/>
        <end position="198"/>
    </location>
</feature>
<evidence type="ECO:0000313" key="9">
    <source>
        <dbReference type="Proteomes" id="UP000019373"/>
    </source>
</evidence>
<evidence type="ECO:0000256" key="4">
    <source>
        <dbReference type="ARBA" id="ARBA00023136"/>
    </source>
</evidence>
<evidence type="ECO:0008006" key="10">
    <source>
        <dbReference type="Google" id="ProtNLM"/>
    </source>
</evidence>
<feature type="region of interest" description="Disordered" evidence="5">
    <location>
        <begin position="156"/>
        <end position="198"/>
    </location>
</feature>
<evidence type="ECO:0000256" key="5">
    <source>
        <dbReference type="SAM" id="MobiDB-lite"/>
    </source>
</evidence>
<feature type="compositionally biased region" description="Basic and acidic residues" evidence="5">
    <location>
        <begin position="241"/>
        <end position="254"/>
    </location>
</feature>
<dbReference type="PANTHER" id="PTHR15549">
    <property type="entry name" value="PAIRED IMMUNOGLOBULIN-LIKE TYPE 2 RECEPTOR"/>
    <property type="match status" value="1"/>
</dbReference>
<dbReference type="InterPro" id="IPR051694">
    <property type="entry name" value="Immunoregulatory_rcpt-like"/>
</dbReference>
<protein>
    <recommendedName>
        <fullName evidence="10">Mid2 domain-containing protein</fullName>
    </recommendedName>
</protein>
<dbReference type="HOGENOM" id="CLU_055859_4_0_1"/>
<keyword evidence="7" id="KW-0732">Signal</keyword>
<evidence type="ECO:0000256" key="1">
    <source>
        <dbReference type="ARBA" id="ARBA00004167"/>
    </source>
</evidence>
<reference evidence="9" key="1">
    <citation type="journal article" date="2014" name="BMC Genomics">
        <title>Genome characteristics reveal the impact of lichenization on lichen-forming fungus Endocarpon pusillum Hedwig (Verrucariales, Ascomycota).</title>
        <authorList>
            <person name="Wang Y.-Y."/>
            <person name="Liu B."/>
            <person name="Zhang X.-Y."/>
            <person name="Zhou Q.-M."/>
            <person name="Zhang T."/>
            <person name="Li H."/>
            <person name="Yu Y.-F."/>
            <person name="Zhang X.-L."/>
            <person name="Hao X.-Y."/>
            <person name="Wang M."/>
            <person name="Wang L."/>
            <person name="Wei J.-C."/>
        </authorList>
    </citation>
    <scope>NUCLEOTIDE SEQUENCE [LARGE SCALE GENOMIC DNA]</scope>
    <source>
        <strain evidence="9">Z07020 / HMAS-L-300199</strain>
    </source>
</reference>
<feature type="signal peptide" evidence="7">
    <location>
        <begin position="1"/>
        <end position="21"/>
    </location>
</feature>
<keyword evidence="2 6" id="KW-0812">Transmembrane</keyword>
<dbReference type="GO" id="GO:0071944">
    <property type="term" value="C:cell periphery"/>
    <property type="evidence" value="ECO:0007669"/>
    <property type="project" value="UniProtKB-ARBA"/>
</dbReference>
<sequence>MWIFLISSLFLFSLRATPTEAECFTPNGTDRNDMPGVSGDPYQPCPSDGDVAMCCRIGTGDICVEHGLCFNPSGNIYWRESCTDRTWSDPACVKLFVNGTGFSGPDDTDDEGNQLNDVNVYPCEDGSYCYGNNNRACCAQQQGYFIVNGDQTRQNLSETTSSISSSPSSTSTATGSSSTIIPSTSAAPPIPNSSPNSLSSGARAGIGVGVAVGALVILSAVFWFIRRRSSKRKSDQPTNPDHNDKDMTEPRKDTITNGRPSELEFTPKIPAEMYAAVRTSTSPSKPAGELPA</sequence>
<name>U1GRH2_ENDPU</name>
<dbReference type="RefSeq" id="XP_007799682.1">
    <property type="nucleotide sequence ID" value="XM_007801491.1"/>
</dbReference>
<gene>
    <name evidence="8" type="ORF">EPUS_00711</name>
</gene>
<keyword evidence="3 6" id="KW-1133">Transmembrane helix</keyword>
<proteinExistence type="predicted"/>
<dbReference type="OrthoDB" id="5215637at2759"/>
<keyword evidence="9" id="KW-1185">Reference proteome</keyword>
<feature type="region of interest" description="Disordered" evidence="5">
    <location>
        <begin position="229"/>
        <end position="292"/>
    </location>
</feature>
<keyword evidence="4 6" id="KW-0472">Membrane</keyword>
<organism evidence="8 9">
    <name type="scientific">Endocarpon pusillum (strain Z07020 / HMAS-L-300199)</name>
    <name type="common">Lichen-forming fungus</name>
    <dbReference type="NCBI Taxonomy" id="1263415"/>
    <lineage>
        <taxon>Eukaryota</taxon>
        <taxon>Fungi</taxon>
        <taxon>Dikarya</taxon>
        <taxon>Ascomycota</taxon>
        <taxon>Pezizomycotina</taxon>
        <taxon>Eurotiomycetes</taxon>
        <taxon>Chaetothyriomycetidae</taxon>
        <taxon>Verrucariales</taxon>
        <taxon>Verrucariaceae</taxon>
        <taxon>Endocarpon</taxon>
    </lineage>
</organism>
<dbReference type="Proteomes" id="UP000019373">
    <property type="component" value="Unassembled WGS sequence"/>
</dbReference>
<evidence type="ECO:0000256" key="7">
    <source>
        <dbReference type="SAM" id="SignalP"/>
    </source>
</evidence>
<dbReference type="eggNOG" id="ENOG502SV8X">
    <property type="taxonomic scope" value="Eukaryota"/>
</dbReference>
<dbReference type="CDD" id="cd12087">
    <property type="entry name" value="TM_EGFR-like"/>
    <property type="match status" value="1"/>
</dbReference>
<dbReference type="GeneID" id="19235772"/>
<dbReference type="OMA" id="NGMCCAL"/>
<dbReference type="AlphaFoldDB" id="U1GRH2"/>
<feature type="transmembrane region" description="Helical" evidence="6">
    <location>
        <begin position="204"/>
        <end position="225"/>
    </location>
</feature>
<feature type="chain" id="PRO_5004610296" description="Mid2 domain-containing protein" evidence="7">
    <location>
        <begin position="22"/>
        <end position="292"/>
    </location>
</feature>
<evidence type="ECO:0000313" key="8">
    <source>
        <dbReference type="EMBL" id="ERF74581.1"/>
    </source>
</evidence>
<evidence type="ECO:0000256" key="6">
    <source>
        <dbReference type="SAM" id="Phobius"/>
    </source>
</evidence>
<comment type="subcellular location">
    <subcellularLocation>
        <location evidence="1">Membrane</location>
        <topology evidence="1">Single-pass membrane protein</topology>
    </subcellularLocation>
</comment>